<reference evidence="1" key="1">
    <citation type="journal article" date="2015" name="Nature">
        <title>Complex archaea that bridge the gap between prokaryotes and eukaryotes.</title>
        <authorList>
            <person name="Spang A."/>
            <person name="Saw J.H."/>
            <person name="Jorgensen S.L."/>
            <person name="Zaremba-Niedzwiedzka K."/>
            <person name="Martijn J."/>
            <person name="Lind A.E."/>
            <person name="van Eijk R."/>
            <person name="Schleper C."/>
            <person name="Guy L."/>
            <person name="Ettema T.J."/>
        </authorList>
    </citation>
    <scope>NUCLEOTIDE SEQUENCE</scope>
</reference>
<dbReference type="EMBL" id="LAZR01008904">
    <property type="protein sequence ID" value="KKM75854.1"/>
    <property type="molecule type" value="Genomic_DNA"/>
</dbReference>
<gene>
    <name evidence="1" type="ORF">LCGC14_1386130</name>
</gene>
<proteinExistence type="predicted"/>
<evidence type="ECO:0000313" key="1">
    <source>
        <dbReference type="EMBL" id="KKM75854.1"/>
    </source>
</evidence>
<organism evidence="1">
    <name type="scientific">marine sediment metagenome</name>
    <dbReference type="NCBI Taxonomy" id="412755"/>
    <lineage>
        <taxon>unclassified sequences</taxon>
        <taxon>metagenomes</taxon>
        <taxon>ecological metagenomes</taxon>
    </lineage>
</organism>
<accession>A0A0F9K1E6</accession>
<name>A0A0F9K1E6_9ZZZZ</name>
<comment type="caution">
    <text evidence="1">The sequence shown here is derived from an EMBL/GenBank/DDBJ whole genome shotgun (WGS) entry which is preliminary data.</text>
</comment>
<dbReference type="AlphaFoldDB" id="A0A0F9K1E6"/>
<protein>
    <submittedName>
        <fullName evidence="1">Uncharacterized protein</fullName>
    </submittedName>
</protein>
<sequence length="151" mass="16688">MSRYTKEQCEDVALILSTPIELRIGRLHAETYSSTVGQLAKDFADLFAADRPPSSHCWTCGSSKEAGFTCTRPDGEHRFGGFDREHFLAACGLEVKELTCPLCGKTSGDGDVHKECADYEQAMADAQGESQENLEAAEALYDHKVREQEHE</sequence>